<evidence type="ECO:0000259" key="2">
    <source>
        <dbReference type="Pfam" id="PF25917"/>
    </source>
</evidence>
<gene>
    <name evidence="4" type="ORF">GCM10023143_02950</name>
</gene>
<feature type="domain" description="Multidrug resistance protein MdtA-like barrel-sandwich hybrid" evidence="2">
    <location>
        <begin position="63"/>
        <end position="221"/>
    </location>
</feature>
<feature type="domain" description="AprE-like beta-barrel" evidence="3">
    <location>
        <begin position="241"/>
        <end position="347"/>
    </location>
</feature>
<dbReference type="Proteomes" id="UP001501207">
    <property type="component" value="Unassembled WGS sequence"/>
</dbReference>
<dbReference type="Pfam" id="PF25917">
    <property type="entry name" value="BSH_RND"/>
    <property type="match status" value="1"/>
</dbReference>
<proteinExistence type="predicted"/>
<evidence type="ECO:0000313" key="4">
    <source>
        <dbReference type="EMBL" id="GAA4301332.1"/>
    </source>
</evidence>
<accession>A0ABP8FDQ3</accession>
<dbReference type="Gene3D" id="2.40.50.100">
    <property type="match status" value="1"/>
</dbReference>
<sequence length="453" mass="48736">MKKKTLYYLIAGVVLLIIVLLLLKSKGVIGGNNGTKVAVERTAYRDVVQTVSASGKIYPEVEVKVSSDVSGEIVELPVQEGDSVTKGQVVARIYGDIYNSQRERSQATVSQSQAQLANSQAALGATKATLEEQQAAFERNKQLFDQKVISRQEFEQSQSAYQQALSNYKAAEAQINSMKYALAASRADLSQAAENLRRTTIAAPMSGYVSLLSVEKGERVVGTAQMTGTEMMRVANMDAMEVRVDVGENDIPKVYLGDTALIDVDAYNGRRFKGIVTQLASSSGDAAAQQLTGSSSSSSTGSATQVANYTVRIRILKSSYEDLLDPRHRNHFPFRPGMSANVDIQTRRRSHVLTVPITAVATRDDTSSKAAPKSGVTASGADAAVGVFTLQRDGTVKYVHIKTGIQNDTYIEVTSGLGDSVQVVTAPYSAISRTLTNGAKVKVTPRSQLFEAQ</sequence>
<evidence type="ECO:0000259" key="3">
    <source>
        <dbReference type="Pfam" id="PF26002"/>
    </source>
</evidence>
<evidence type="ECO:0000313" key="5">
    <source>
        <dbReference type="Proteomes" id="UP001501207"/>
    </source>
</evidence>
<organism evidence="4 5">
    <name type="scientific">Compostibacter hankyongensis</name>
    <dbReference type="NCBI Taxonomy" id="1007089"/>
    <lineage>
        <taxon>Bacteria</taxon>
        <taxon>Pseudomonadati</taxon>
        <taxon>Bacteroidota</taxon>
        <taxon>Chitinophagia</taxon>
        <taxon>Chitinophagales</taxon>
        <taxon>Chitinophagaceae</taxon>
        <taxon>Compostibacter</taxon>
    </lineage>
</organism>
<evidence type="ECO:0000256" key="1">
    <source>
        <dbReference type="SAM" id="Phobius"/>
    </source>
</evidence>
<dbReference type="Gene3D" id="2.40.420.20">
    <property type="match status" value="1"/>
</dbReference>
<dbReference type="PANTHER" id="PTHR30469:SF33">
    <property type="entry name" value="SLR1207 PROTEIN"/>
    <property type="match status" value="1"/>
</dbReference>
<reference evidence="5" key="1">
    <citation type="journal article" date="2019" name="Int. J. Syst. Evol. Microbiol.">
        <title>The Global Catalogue of Microorganisms (GCM) 10K type strain sequencing project: providing services to taxonomists for standard genome sequencing and annotation.</title>
        <authorList>
            <consortium name="The Broad Institute Genomics Platform"/>
            <consortium name="The Broad Institute Genome Sequencing Center for Infectious Disease"/>
            <person name="Wu L."/>
            <person name="Ma J."/>
        </authorList>
    </citation>
    <scope>NUCLEOTIDE SEQUENCE [LARGE SCALE GENOMIC DNA]</scope>
    <source>
        <strain evidence="5">JCM 17664</strain>
    </source>
</reference>
<dbReference type="Pfam" id="PF26002">
    <property type="entry name" value="Beta-barrel_AprE"/>
    <property type="match status" value="1"/>
</dbReference>
<name>A0ABP8FDQ3_9BACT</name>
<dbReference type="Gene3D" id="1.10.287.470">
    <property type="entry name" value="Helix hairpin bin"/>
    <property type="match status" value="1"/>
</dbReference>
<dbReference type="RefSeq" id="WP_344974191.1">
    <property type="nucleotide sequence ID" value="NZ_BAABFN010000001.1"/>
</dbReference>
<comment type="caution">
    <text evidence="4">The sequence shown here is derived from an EMBL/GenBank/DDBJ whole genome shotgun (WGS) entry which is preliminary data.</text>
</comment>
<dbReference type="PANTHER" id="PTHR30469">
    <property type="entry name" value="MULTIDRUG RESISTANCE PROTEIN MDTA"/>
    <property type="match status" value="1"/>
</dbReference>
<protein>
    <submittedName>
        <fullName evidence="4">Efflux RND transporter periplasmic adaptor subunit</fullName>
    </submittedName>
</protein>
<dbReference type="InterPro" id="IPR058982">
    <property type="entry name" value="Beta-barrel_AprE"/>
</dbReference>
<keyword evidence="1" id="KW-0472">Membrane</keyword>
<dbReference type="Gene3D" id="2.40.30.170">
    <property type="match status" value="1"/>
</dbReference>
<feature type="transmembrane region" description="Helical" evidence="1">
    <location>
        <begin position="6"/>
        <end position="23"/>
    </location>
</feature>
<dbReference type="SUPFAM" id="SSF111369">
    <property type="entry name" value="HlyD-like secretion proteins"/>
    <property type="match status" value="1"/>
</dbReference>
<keyword evidence="1" id="KW-1133">Transmembrane helix</keyword>
<dbReference type="EMBL" id="BAABFN010000001">
    <property type="protein sequence ID" value="GAA4301332.1"/>
    <property type="molecule type" value="Genomic_DNA"/>
</dbReference>
<keyword evidence="5" id="KW-1185">Reference proteome</keyword>
<keyword evidence="1" id="KW-0812">Transmembrane</keyword>
<dbReference type="InterPro" id="IPR058625">
    <property type="entry name" value="MdtA-like_BSH"/>
</dbReference>